<accession>A0A380BQ65</accession>
<name>A0A380BQ65_9GAMM</name>
<evidence type="ECO:0000313" key="1">
    <source>
        <dbReference type="EMBL" id="SUJ05035.1"/>
    </source>
</evidence>
<dbReference type="AlphaFoldDB" id="A0A380BQ65"/>
<dbReference type="EMBL" id="UGYO01000002">
    <property type="protein sequence ID" value="SUJ05035.1"/>
    <property type="molecule type" value="Genomic_DNA"/>
</dbReference>
<protein>
    <submittedName>
        <fullName evidence="1">Uncharacterized protein</fullName>
    </submittedName>
</protein>
<keyword evidence="2" id="KW-1185">Reference proteome</keyword>
<sequence length="231" mass="26397">MGLVRTFPALLNDCKWFDRTFTGKYANLDLVSEITLPISLSFFTLPWRKELPLLLSLVPVIVLATLLAPFMGKVQLLLLPACSVIWFLIYIQVRKGRILTQLGVKSSAKDERQIRINQTRILLPQYLTGATTAVAKEDIASLVFHWVDYHDNHQLERKRAHAVTVKLKNGREYRLSGTAYPLRSLLYLAIFFDYPLQLIEASPAKERLIQFAIGLAFSVLMLNLVMIFIIH</sequence>
<dbReference type="RefSeq" id="WP_115390306.1">
    <property type="nucleotide sequence ID" value="NZ_CP034246.1"/>
</dbReference>
<organism evidence="1 2">
    <name type="scientific">Shewanella algae</name>
    <dbReference type="NCBI Taxonomy" id="38313"/>
    <lineage>
        <taxon>Bacteria</taxon>
        <taxon>Pseudomonadati</taxon>
        <taxon>Pseudomonadota</taxon>
        <taxon>Gammaproteobacteria</taxon>
        <taxon>Alteromonadales</taxon>
        <taxon>Shewanellaceae</taxon>
        <taxon>Shewanella</taxon>
    </lineage>
</organism>
<gene>
    <name evidence="1" type="ORF">NCTC10738_03727</name>
</gene>
<dbReference type="Proteomes" id="UP000254069">
    <property type="component" value="Unassembled WGS sequence"/>
</dbReference>
<proteinExistence type="predicted"/>
<evidence type="ECO:0000313" key="2">
    <source>
        <dbReference type="Proteomes" id="UP000254069"/>
    </source>
</evidence>
<reference evidence="1 2" key="1">
    <citation type="submission" date="2018-06" db="EMBL/GenBank/DDBJ databases">
        <authorList>
            <consortium name="Pathogen Informatics"/>
            <person name="Doyle S."/>
        </authorList>
    </citation>
    <scope>NUCLEOTIDE SEQUENCE [LARGE SCALE GENOMIC DNA]</scope>
    <source>
        <strain evidence="1 2">NCTC10738</strain>
    </source>
</reference>